<dbReference type="Gene3D" id="3.10.310.10">
    <property type="entry name" value="Diaminopimelate Epimerase, Chain A, domain 1"/>
    <property type="match status" value="2"/>
</dbReference>
<comment type="function">
    <text evidence="8">Catalyzes the stereoinversion of LL-2,6-diaminopimelate (L,L-DAP) to meso-diaminopimelate (meso-DAP), a precursor of L-lysine and an essential component of the bacterial peptidoglycan.</text>
</comment>
<dbReference type="NCBIfam" id="TIGR00652">
    <property type="entry name" value="DapF"/>
    <property type="match status" value="1"/>
</dbReference>
<evidence type="ECO:0000256" key="4">
    <source>
        <dbReference type="ARBA" id="ARBA00022605"/>
    </source>
</evidence>
<feature type="binding site" evidence="8">
    <location>
        <begin position="79"/>
        <end position="80"/>
    </location>
    <ligand>
        <name>substrate</name>
    </ligand>
</feature>
<evidence type="ECO:0000313" key="10">
    <source>
        <dbReference type="EMBL" id="RNB76159.1"/>
    </source>
</evidence>
<dbReference type="SUPFAM" id="SSF54506">
    <property type="entry name" value="Diaminopimelate epimerase-like"/>
    <property type="match status" value="2"/>
</dbReference>
<dbReference type="EC" id="5.1.1.7" evidence="3 8"/>
<dbReference type="PROSITE" id="PS01326">
    <property type="entry name" value="DAP_EPIMERASE"/>
    <property type="match status" value="1"/>
</dbReference>
<dbReference type="RefSeq" id="WP_122907823.1">
    <property type="nucleotide sequence ID" value="NZ_CBCSBE010000002.1"/>
</dbReference>
<dbReference type="OrthoDB" id="9805408at2"/>
<evidence type="ECO:0000313" key="11">
    <source>
        <dbReference type="Proteomes" id="UP000282028"/>
    </source>
</evidence>
<evidence type="ECO:0000256" key="5">
    <source>
        <dbReference type="ARBA" id="ARBA00023154"/>
    </source>
</evidence>
<comment type="caution">
    <text evidence="10">The sequence shown here is derived from an EMBL/GenBank/DDBJ whole genome shotgun (WGS) entry which is preliminary data.</text>
</comment>
<dbReference type="HAMAP" id="MF_00197">
    <property type="entry name" value="DAP_epimerase"/>
    <property type="match status" value="1"/>
</dbReference>
<comment type="catalytic activity">
    <reaction evidence="7 8">
        <text>(2S,6S)-2,6-diaminopimelate = meso-2,6-diaminopimelate</text>
        <dbReference type="Rhea" id="RHEA:15393"/>
        <dbReference type="ChEBI" id="CHEBI:57609"/>
        <dbReference type="ChEBI" id="CHEBI:57791"/>
        <dbReference type="EC" id="5.1.1.7"/>
    </reaction>
</comment>
<keyword evidence="8" id="KW-0963">Cytoplasm</keyword>
<dbReference type="GO" id="GO:0008837">
    <property type="term" value="F:diaminopimelate epimerase activity"/>
    <property type="evidence" value="ECO:0007669"/>
    <property type="project" value="UniProtKB-UniRule"/>
</dbReference>
<reference evidence="10 11" key="1">
    <citation type="submission" date="2018-10" db="EMBL/GenBank/DDBJ databases">
        <title>Phylogenomics of Brevibacillus.</title>
        <authorList>
            <person name="Dunlap C."/>
        </authorList>
    </citation>
    <scope>NUCLEOTIDE SEQUENCE [LARGE SCALE GENOMIC DNA]</scope>
    <source>
        <strain evidence="10 11">JCM 12215</strain>
    </source>
</reference>
<name>A0A3M8CKM1_9BACL</name>
<feature type="binding site" evidence="8">
    <location>
        <position position="190"/>
    </location>
    <ligand>
        <name>substrate</name>
    </ligand>
</feature>
<feature type="binding site" evidence="8">
    <location>
        <begin position="219"/>
        <end position="220"/>
    </location>
    <ligand>
        <name>substrate</name>
    </ligand>
</feature>
<evidence type="ECO:0000256" key="2">
    <source>
        <dbReference type="ARBA" id="ARBA00010219"/>
    </source>
</evidence>
<feature type="site" description="Could be important to modulate the pK values of the two catalytic cysteine residues" evidence="8">
    <location>
        <position position="208"/>
    </location>
</feature>
<dbReference type="InterPro" id="IPR001653">
    <property type="entry name" value="DAP_epimerase_DapF"/>
</dbReference>
<keyword evidence="11" id="KW-1185">Reference proteome</keyword>
<dbReference type="EMBL" id="RHHR01000008">
    <property type="protein sequence ID" value="RNB76159.1"/>
    <property type="molecule type" value="Genomic_DNA"/>
</dbReference>
<feature type="binding site" evidence="8">
    <location>
        <begin position="208"/>
        <end position="209"/>
    </location>
    <ligand>
        <name>substrate</name>
    </ligand>
</feature>
<dbReference type="Pfam" id="PF01678">
    <property type="entry name" value="DAP_epimerase"/>
    <property type="match status" value="2"/>
</dbReference>
<dbReference type="Proteomes" id="UP000282028">
    <property type="component" value="Unassembled WGS sequence"/>
</dbReference>
<dbReference type="InterPro" id="IPR018510">
    <property type="entry name" value="DAP_epimerase_AS"/>
</dbReference>
<evidence type="ECO:0000256" key="1">
    <source>
        <dbReference type="ARBA" id="ARBA00005196"/>
    </source>
</evidence>
<feature type="binding site" evidence="8">
    <location>
        <position position="69"/>
    </location>
    <ligand>
        <name>substrate</name>
    </ligand>
</feature>
<feature type="site" description="Could be important to modulate the pK values of the two catalytic cysteine residues" evidence="8">
    <location>
        <position position="155"/>
    </location>
</feature>
<keyword evidence="5 8" id="KW-0457">Lysine biosynthesis</keyword>
<comment type="similarity">
    <text evidence="2 8">Belongs to the diaminopimelate epimerase family.</text>
</comment>
<comment type="pathway">
    <text evidence="1 8">Amino-acid biosynthesis; L-lysine biosynthesis via DAP pathway; DL-2,6-diaminopimelate from LL-2,6-diaminopimelate: step 1/1.</text>
</comment>
<feature type="active site" evidence="9">
    <location>
        <position position="78"/>
    </location>
</feature>
<feature type="binding site" evidence="8">
    <location>
        <position position="16"/>
    </location>
    <ligand>
        <name>substrate</name>
    </ligand>
</feature>
<dbReference type="GO" id="GO:0005829">
    <property type="term" value="C:cytosol"/>
    <property type="evidence" value="ECO:0007669"/>
    <property type="project" value="TreeGrafter"/>
</dbReference>
<dbReference type="AlphaFoldDB" id="A0A3M8CKM1"/>
<evidence type="ECO:0000256" key="6">
    <source>
        <dbReference type="ARBA" id="ARBA00023235"/>
    </source>
</evidence>
<gene>
    <name evidence="8" type="primary">dapF</name>
    <name evidence="10" type="ORF">EDM52_04405</name>
</gene>
<evidence type="ECO:0000256" key="3">
    <source>
        <dbReference type="ARBA" id="ARBA00013080"/>
    </source>
</evidence>
<comment type="caution">
    <text evidence="8">Lacks conserved residue(s) required for the propagation of feature annotation.</text>
</comment>
<accession>A0A3M8CKM1</accession>
<keyword evidence="4 8" id="KW-0028">Amino-acid biosynthesis</keyword>
<evidence type="ECO:0000256" key="9">
    <source>
        <dbReference type="PROSITE-ProRule" id="PRU10125"/>
    </source>
</evidence>
<comment type="subunit">
    <text evidence="8">Homodimer.</text>
</comment>
<sequence length="284" mass="31331">MTAKTIPFSKMNGCGNDFIVIDNREQIMDGFELSTFVKNICSRGTSLGADGFMMLESSDLADFKMRYFNADGSEGEMCGNGARCLSRFAYLAGAVKDTMTFETLAGVYQAEIFDNKQTVKVKFPDVLLDELKLHQPYPPGGPAANYHYGFVGVPHTVWFVEELAKIDDQQIIQWGKQVRYNEQLFPQGTNVNFIEVIGRQTLQIRTYERGVEAETYACGSGSTAAAIIAGIMEVVDPDLPVYLQTRGGLLTISYELAGGVSRDIFMEGNAKLVATGELLPDSWM</sequence>
<keyword evidence="6 8" id="KW-0413">Isomerase</keyword>
<proteinExistence type="inferred from homology"/>
<feature type="active site" description="Proton donor" evidence="8">
    <location>
        <position position="78"/>
    </location>
</feature>
<feature type="active site" description="Proton acceptor" evidence="8">
    <location>
        <position position="218"/>
    </location>
</feature>
<protein>
    <recommendedName>
        <fullName evidence="3 8">Diaminopimelate epimerase</fullName>
        <shortName evidence="8">DAP epimerase</shortName>
        <ecNumber evidence="3 8">5.1.1.7</ecNumber>
    </recommendedName>
    <alternativeName>
        <fullName evidence="8">PLP-independent amino acid racemase</fullName>
    </alternativeName>
</protein>
<comment type="subcellular location">
    <subcellularLocation>
        <location evidence="8">Cytoplasm</location>
    </subcellularLocation>
</comment>
<dbReference type="GO" id="GO:0009089">
    <property type="term" value="P:lysine biosynthetic process via diaminopimelate"/>
    <property type="evidence" value="ECO:0007669"/>
    <property type="project" value="UniProtKB-UniRule"/>
</dbReference>
<dbReference type="UniPathway" id="UPA00034">
    <property type="reaction ID" value="UER00025"/>
</dbReference>
<dbReference type="PANTHER" id="PTHR31689">
    <property type="entry name" value="DIAMINOPIMELATE EPIMERASE, CHLOROPLASTIC"/>
    <property type="match status" value="1"/>
</dbReference>
<evidence type="ECO:0000256" key="7">
    <source>
        <dbReference type="ARBA" id="ARBA00051712"/>
    </source>
</evidence>
<evidence type="ECO:0000256" key="8">
    <source>
        <dbReference type="HAMAP-Rule" id="MF_00197"/>
    </source>
</evidence>
<dbReference type="PANTHER" id="PTHR31689:SF0">
    <property type="entry name" value="DIAMINOPIMELATE EPIMERASE"/>
    <property type="match status" value="1"/>
</dbReference>
<organism evidence="10 11">
    <name type="scientific">Brevibacillus invocatus</name>
    <dbReference type="NCBI Taxonomy" id="173959"/>
    <lineage>
        <taxon>Bacteria</taxon>
        <taxon>Bacillati</taxon>
        <taxon>Bacillota</taxon>
        <taxon>Bacilli</taxon>
        <taxon>Bacillales</taxon>
        <taxon>Paenibacillaceae</taxon>
        <taxon>Brevibacillus</taxon>
    </lineage>
</organism>